<comment type="caution">
    <text evidence="3">The sequence shown here is derived from an EMBL/GenBank/DDBJ whole genome shotgun (WGS) entry which is preliminary data.</text>
</comment>
<dbReference type="EMBL" id="LGLV01000006">
    <property type="protein sequence ID" value="OBZ95667.1"/>
    <property type="molecule type" value="Genomic_DNA"/>
</dbReference>
<evidence type="ECO:0000256" key="1">
    <source>
        <dbReference type="SAM" id="Phobius"/>
    </source>
</evidence>
<dbReference type="GO" id="GO:0016020">
    <property type="term" value="C:membrane"/>
    <property type="evidence" value="ECO:0007669"/>
    <property type="project" value="InterPro"/>
</dbReference>
<evidence type="ECO:0000259" key="2">
    <source>
        <dbReference type="Pfam" id="PF00892"/>
    </source>
</evidence>
<dbReference type="Proteomes" id="UP000093111">
    <property type="component" value="Unassembled WGS sequence"/>
</dbReference>
<evidence type="ECO:0000313" key="4">
    <source>
        <dbReference type="Proteomes" id="UP000093111"/>
    </source>
</evidence>
<dbReference type="Pfam" id="PF00892">
    <property type="entry name" value="EamA"/>
    <property type="match status" value="1"/>
</dbReference>
<proteinExistence type="predicted"/>
<keyword evidence="1" id="KW-1133">Transmembrane helix</keyword>
<feature type="transmembrane region" description="Helical" evidence="1">
    <location>
        <begin position="175"/>
        <end position="196"/>
    </location>
</feature>
<evidence type="ECO:0000313" key="3">
    <source>
        <dbReference type="EMBL" id="OBZ95667.1"/>
    </source>
</evidence>
<protein>
    <recommendedName>
        <fullName evidence="2">EamA domain-containing protein</fullName>
    </recommendedName>
</protein>
<keyword evidence="1" id="KW-0812">Transmembrane</keyword>
<feature type="domain" description="EamA" evidence="2">
    <location>
        <begin position="145"/>
        <end position="274"/>
    </location>
</feature>
<gene>
    <name evidence="3" type="ORF">ADU59_09855</name>
</gene>
<dbReference type="InterPro" id="IPR037185">
    <property type="entry name" value="EmrE-like"/>
</dbReference>
<dbReference type="SUPFAM" id="SSF103481">
    <property type="entry name" value="Multidrug resistance efflux transporter EmrE"/>
    <property type="match status" value="1"/>
</dbReference>
<organism evidence="3 4">
    <name type="scientific">Pararhizobium polonicum</name>
    <dbReference type="NCBI Taxonomy" id="1612624"/>
    <lineage>
        <taxon>Bacteria</taxon>
        <taxon>Pseudomonadati</taxon>
        <taxon>Pseudomonadota</taxon>
        <taxon>Alphaproteobacteria</taxon>
        <taxon>Hyphomicrobiales</taxon>
        <taxon>Rhizobiaceae</taxon>
        <taxon>Rhizobium/Agrobacterium group</taxon>
        <taxon>Pararhizobium</taxon>
    </lineage>
</organism>
<feature type="transmembrane region" description="Helical" evidence="1">
    <location>
        <begin position="67"/>
        <end position="87"/>
    </location>
</feature>
<keyword evidence="1" id="KW-0472">Membrane</keyword>
<accession>A0A1C7P354</accession>
<dbReference type="AlphaFoldDB" id="A0A1C7P354"/>
<feature type="transmembrane region" description="Helical" evidence="1">
    <location>
        <begin position="234"/>
        <end position="255"/>
    </location>
</feature>
<reference evidence="3 4" key="1">
    <citation type="journal article" date="2016" name="Syst. Appl. Microbiol.">
        <title>Pararhizobium polonicum sp. nov. isolated from tumors on stone fruit rootstocks.</title>
        <authorList>
            <person name="Pulawska J."/>
            <person name="Kuzmanovic N."/>
            <person name="Willems A."/>
            <person name="Pothier J.F."/>
        </authorList>
    </citation>
    <scope>NUCLEOTIDE SEQUENCE [LARGE SCALE GENOMIC DNA]</scope>
    <source>
        <strain evidence="3 4">F5.1</strain>
    </source>
</reference>
<sequence>MPAPQTHHAFAVLSVFAALSCSALGAAYAKSLFPMIGPEGVTAFRVGVAALLLAPIGRPWRRRLPDVSLTSVIGYGIALGLMNILIYQAFSRLPLGIAMGIEVLGPLMVALIYSKSRLDLIWVASAFVGLFLLLPIAVSSDLDPLGLLFAGGAAICWACYILLGRMVAPLGPTQAVSLGMAVAATFAVPFGIYGSIGTFLDGKVIAIGVSVAILSSAIPYLLEMFAFRHLSSGVAGIFLSAAPGIVAVIGLLVLGERLTSSQVLSLVLIMGATAGCAIFSGRPHQI</sequence>
<feature type="transmembrane region" description="Helical" evidence="1">
    <location>
        <begin position="120"/>
        <end position="138"/>
    </location>
</feature>
<feature type="transmembrane region" description="Helical" evidence="1">
    <location>
        <begin position="261"/>
        <end position="280"/>
    </location>
</feature>
<keyword evidence="4" id="KW-1185">Reference proteome</keyword>
<dbReference type="InterPro" id="IPR000620">
    <property type="entry name" value="EamA_dom"/>
</dbReference>
<name>A0A1C7P354_9HYPH</name>
<dbReference type="RefSeq" id="WP_068953915.1">
    <property type="nucleotide sequence ID" value="NZ_LGLV01000006.1"/>
</dbReference>
<feature type="transmembrane region" description="Helical" evidence="1">
    <location>
        <begin position="93"/>
        <end position="113"/>
    </location>
</feature>
<feature type="transmembrane region" description="Helical" evidence="1">
    <location>
        <begin position="202"/>
        <end position="222"/>
    </location>
</feature>
<dbReference type="STRING" id="1612624.ADU59_09855"/>
<feature type="transmembrane region" description="Helical" evidence="1">
    <location>
        <begin position="35"/>
        <end position="55"/>
    </location>
</feature>
<feature type="transmembrane region" description="Helical" evidence="1">
    <location>
        <begin position="144"/>
        <end position="163"/>
    </location>
</feature>